<dbReference type="GO" id="GO:0006890">
    <property type="term" value="P:retrograde vesicle-mediated transport, Golgi to endoplasmic reticulum"/>
    <property type="evidence" value="ECO:0007669"/>
    <property type="project" value="TreeGrafter"/>
</dbReference>
<dbReference type="GO" id="GO:0005789">
    <property type="term" value="C:endoplasmic reticulum membrane"/>
    <property type="evidence" value="ECO:0007669"/>
    <property type="project" value="TreeGrafter"/>
</dbReference>
<evidence type="ECO:0000256" key="1">
    <source>
        <dbReference type="ARBA" id="ARBA00004257"/>
    </source>
</evidence>
<evidence type="ECO:0000256" key="2">
    <source>
        <dbReference type="ARBA" id="ARBA00004457"/>
    </source>
</evidence>
<feature type="transmembrane region" description="Helical" evidence="8">
    <location>
        <begin position="21"/>
        <end position="44"/>
    </location>
</feature>
<evidence type="ECO:0000256" key="8">
    <source>
        <dbReference type="SAM" id="Phobius"/>
    </source>
</evidence>
<keyword evidence="6 8" id="KW-0472">Membrane</keyword>
<keyword evidence="12" id="KW-1185">Reference proteome</keyword>
<dbReference type="InterPro" id="IPR012936">
    <property type="entry name" value="Erv_C"/>
</dbReference>
<dbReference type="Pfam" id="PF13850">
    <property type="entry name" value="ERGIC_N"/>
    <property type="match status" value="1"/>
</dbReference>
<dbReference type="AlphaFoldDB" id="A0AAV8XAS7"/>
<evidence type="ECO:0000256" key="7">
    <source>
        <dbReference type="ARBA" id="ARBA00040493"/>
    </source>
</evidence>
<dbReference type="Pfam" id="PF07970">
    <property type="entry name" value="COPIIcoated_ERV"/>
    <property type="match status" value="1"/>
</dbReference>
<dbReference type="GO" id="GO:0006888">
    <property type="term" value="P:endoplasmic reticulum to Golgi vesicle-mediated transport"/>
    <property type="evidence" value="ECO:0007669"/>
    <property type="project" value="TreeGrafter"/>
</dbReference>
<name>A0AAV8XAS7_9CUCU</name>
<feature type="domain" description="Endoplasmic reticulum vesicle transporter C-terminal" evidence="9">
    <location>
        <begin position="143"/>
        <end position="246"/>
    </location>
</feature>
<proteinExistence type="inferred from homology"/>
<comment type="similarity">
    <text evidence="3">Belongs to the ERGIC family.</text>
</comment>
<protein>
    <recommendedName>
        <fullName evidence="7">Endoplasmic reticulum-Golgi intermediate compartment protein 3</fullName>
    </recommendedName>
</protein>
<dbReference type="Proteomes" id="UP001162156">
    <property type="component" value="Unassembled WGS sequence"/>
</dbReference>
<comment type="subcellular location">
    <subcellularLocation>
        <location evidence="2">Endoplasmic reticulum-Golgi intermediate compartment membrane</location>
        <topology evidence="2">Multi-pass membrane protein</topology>
    </subcellularLocation>
    <subcellularLocation>
        <location evidence="1">Golgi apparatus</location>
        <location evidence="1">cis-Golgi network membrane</location>
        <topology evidence="1">Multi-pass membrane protein</topology>
    </subcellularLocation>
</comment>
<dbReference type="GO" id="GO:0000139">
    <property type="term" value="C:Golgi membrane"/>
    <property type="evidence" value="ECO:0007669"/>
    <property type="project" value="TreeGrafter"/>
</dbReference>
<keyword evidence="5 8" id="KW-1133">Transmembrane helix</keyword>
<accession>A0AAV8XAS7</accession>
<organism evidence="11 12">
    <name type="scientific">Rhamnusium bicolor</name>
    <dbReference type="NCBI Taxonomy" id="1586634"/>
    <lineage>
        <taxon>Eukaryota</taxon>
        <taxon>Metazoa</taxon>
        <taxon>Ecdysozoa</taxon>
        <taxon>Arthropoda</taxon>
        <taxon>Hexapoda</taxon>
        <taxon>Insecta</taxon>
        <taxon>Pterygota</taxon>
        <taxon>Neoptera</taxon>
        <taxon>Endopterygota</taxon>
        <taxon>Coleoptera</taxon>
        <taxon>Polyphaga</taxon>
        <taxon>Cucujiformia</taxon>
        <taxon>Chrysomeloidea</taxon>
        <taxon>Cerambycidae</taxon>
        <taxon>Lepturinae</taxon>
        <taxon>Rhagiini</taxon>
        <taxon>Rhamnusium</taxon>
    </lineage>
</organism>
<dbReference type="PANTHER" id="PTHR10984">
    <property type="entry name" value="ENDOPLASMIC RETICULUM-GOLGI INTERMEDIATE COMPARTMENT PROTEIN"/>
    <property type="match status" value="1"/>
</dbReference>
<evidence type="ECO:0000259" key="9">
    <source>
        <dbReference type="Pfam" id="PF07970"/>
    </source>
</evidence>
<dbReference type="InterPro" id="IPR039542">
    <property type="entry name" value="Erv_N"/>
</dbReference>
<dbReference type="PANTHER" id="PTHR10984:SF25">
    <property type="entry name" value="ENDOPLASMIC RETICULUM-GOLGI INTERMEDIATE COMPARTMENT PROTEIN 3"/>
    <property type="match status" value="1"/>
</dbReference>
<dbReference type="GO" id="GO:0030134">
    <property type="term" value="C:COPII-coated ER to Golgi transport vesicle"/>
    <property type="evidence" value="ECO:0007669"/>
    <property type="project" value="TreeGrafter"/>
</dbReference>
<keyword evidence="4 8" id="KW-0812">Transmembrane</keyword>
<comment type="caution">
    <text evidence="11">The sequence shown here is derived from an EMBL/GenBank/DDBJ whole genome shotgun (WGS) entry which is preliminary data.</text>
</comment>
<feature type="domain" description="Endoplasmic reticulum vesicle transporter N-terminal" evidence="10">
    <location>
        <begin position="8"/>
        <end position="97"/>
    </location>
</feature>
<evidence type="ECO:0000256" key="6">
    <source>
        <dbReference type="ARBA" id="ARBA00023136"/>
    </source>
</evidence>
<evidence type="ECO:0000256" key="5">
    <source>
        <dbReference type="ARBA" id="ARBA00022989"/>
    </source>
</evidence>
<sequence>MLEFLKKLRQFDAYPKTLEDVRIQTYGGGAITIISFIIMALLFWTEFVSYLTANVTEELFVDTSRSPNIQINLDFTIPKISCDFLALDAMDSSGEQHLQIDHNIYKRRLDLEGKPIEEPKKEDITIRSRNDTEIAIQNKTEWEAYRERRWAIENLENITQCKDEKFSEKLKTAFSQGCQIYGSLIVNRVSGSFHVAPGKSFSVSHVHVHDVQPFSSSEFNTTHKIRHLSFGASIDSRTHNPLKDATGIATEGKY</sequence>
<evidence type="ECO:0000313" key="12">
    <source>
        <dbReference type="Proteomes" id="UP001162156"/>
    </source>
</evidence>
<evidence type="ECO:0000256" key="3">
    <source>
        <dbReference type="ARBA" id="ARBA00005648"/>
    </source>
</evidence>
<evidence type="ECO:0000313" key="11">
    <source>
        <dbReference type="EMBL" id="KAJ8935085.1"/>
    </source>
</evidence>
<evidence type="ECO:0000256" key="4">
    <source>
        <dbReference type="ARBA" id="ARBA00022692"/>
    </source>
</evidence>
<dbReference type="GO" id="GO:0033116">
    <property type="term" value="C:endoplasmic reticulum-Golgi intermediate compartment membrane"/>
    <property type="evidence" value="ECO:0007669"/>
    <property type="project" value="UniProtKB-SubCell"/>
</dbReference>
<dbReference type="InterPro" id="IPR045888">
    <property type="entry name" value="Erv"/>
</dbReference>
<gene>
    <name evidence="11" type="ORF">NQ314_013030</name>
</gene>
<evidence type="ECO:0000259" key="10">
    <source>
        <dbReference type="Pfam" id="PF13850"/>
    </source>
</evidence>
<reference evidence="11" key="1">
    <citation type="journal article" date="2023" name="Insect Mol. Biol.">
        <title>Genome sequencing provides insights into the evolution of gene families encoding plant cell wall-degrading enzymes in longhorned beetles.</title>
        <authorList>
            <person name="Shin N.R."/>
            <person name="Okamura Y."/>
            <person name="Kirsch R."/>
            <person name="Pauchet Y."/>
        </authorList>
    </citation>
    <scope>NUCLEOTIDE SEQUENCE</scope>
    <source>
        <strain evidence="11">RBIC_L_NR</strain>
    </source>
</reference>
<dbReference type="EMBL" id="JANEYF010003625">
    <property type="protein sequence ID" value="KAJ8935085.1"/>
    <property type="molecule type" value="Genomic_DNA"/>
</dbReference>